<evidence type="ECO:0000313" key="2">
    <source>
        <dbReference type="EMBL" id="TCP65195.1"/>
    </source>
</evidence>
<dbReference type="Proteomes" id="UP000294813">
    <property type="component" value="Unassembled WGS sequence"/>
</dbReference>
<dbReference type="PIRSF" id="PIRSF018688">
    <property type="entry name" value="UCP018688"/>
    <property type="match status" value="1"/>
</dbReference>
<proteinExistence type="predicted"/>
<dbReference type="RefSeq" id="WP_165876321.1">
    <property type="nucleotide sequence ID" value="NZ_JAOQNU010000006.1"/>
</dbReference>
<dbReference type="AlphaFoldDB" id="A0A4R2S1I0"/>
<keyword evidence="3" id="KW-1185">Reference proteome</keyword>
<name>A0A4R2S1I0_9FIRM</name>
<dbReference type="PANTHER" id="PTHR41373:SF1">
    <property type="entry name" value="PHOSPHATIDYLGLYCEROL LYSYLTRANSFERASE C-TERMINAL DOMAIN-CONTAINING PROTEIN"/>
    <property type="match status" value="1"/>
</dbReference>
<sequence length="284" mass="33428">MFRSYLRQRRDEGSECNFTTLYIWRRAFQTAWMILGDHLVVQAGRGERYFLPPFGPDDERLDEVIQQLQAFCRVQGMTWVMRGTPDWLVCRLATRFPGKYRFRADRASYDYVYRAQDLIELGGRKYQAKRNHLHKFEKEYPNHRYVPLTEEWIGACLDNEREWCSQRGCDQDENLRLEKEAITDALDHFLELGVTGGVLIIRDKVEAFTFGEALHADTALIHVEKANPNIAGCYPFINREFCRQAWSTMTYINREEDLGLEGLRKAKLSYRPVKFVKKYTVTLA</sequence>
<gene>
    <name evidence="2" type="ORF">EDD73_10679</name>
</gene>
<feature type="domain" description="Phosphatidylglycerol lysyltransferase C-terminal" evidence="1">
    <location>
        <begin position="10"/>
        <end position="281"/>
    </location>
</feature>
<dbReference type="InterPro" id="IPR016181">
    <property type="entry name" value="Acyl_CoA_acyltransferase"/>
</dbReference>
<dbReference type="PANTHER" id="PTHR41373">
    <property type="entry name" value="DUF2156 DOMAIN-CONTAINING PROTEIN"/>
    <property type="match status" value="1"/>
</dbReference>
<dbReference type="InterPro" id="IPR024320">
    <property type="entry name" value="LPG_synthase_C"/>
</dbReference>
<evidence type="ECO:0000259" key="1">
    <source>
        <dbReference type="Pfam" id="PF09924"/>
    </source>
</evidence>
<evidence type="ECO:0000313" key="3">
    <source>
        <dbReference type="Proteomes" id="UP000294813"/>
    </source>
</evidence>
<dbReference type="Gene3D" id="3.40.630.30">
    <property type="match status" value="1"/>
</dbReference>
<comment type="caution">
    <text evidence="2">The sequence shown here is derived from an EMBL/GenBank/DDBJ whole genome shotgun (WGS) entry which is preliminary data.</text>
</comment>
<dbReference type="SUPFAM" id="SSF55729">
    <property type="entry name" value="Acyl-CoA N-acyltransferases (Nat)"/>
    <property type="match status" value="2"/>
</dbReference>
<reference evidence="2 3" key="1">
    <citation type="submission" date="2019-03" db="EMBL/GenBank/DDBJ databases">
        <title>Genomic Encyclopedia of Type Strains, Phase IV (KMG-IV): sequencing the most valuable type-strain genomes for metagenomic binning, comparative biology and taxonomic classification.</title>
        <authorList>
            <person name="Goeker M."/>
        </authorList>
    </citation>
    <scope>NUCLEOTIDE SEQUENCE [LARGE SCALE GENOMIC DNA]</scope>
    <source>
        <strain evidence="2 3">DSM 11170</strain>
    </source>
</reference>
<organism evidence="2 3">
    <name type="scientific">Heliophilum fasciatum</name>
    <dbReference type="NCBI Taxonomy" id="35700"/>
    <lineage>
        <taxon>Bacteria</taxon>
        <taxon>Bacillati</taxon>
        <taxon>Bacillota</taxon>
        <taxon>Clostridia</taxon>
        <taxon>Eubacteriales</taxon>
        <taxon>Heliobacteriaceae</taxon>
        <taxon>Heliophilum</taxon>
    </lineage>
</organism>
<dbReference type="Pfam" id="PF09924">
    <property type="entry name" value="LPG_synthase_C"/>
    <property type="match status" value="1"/>
</dbReference>
<dbReference type="InterPro" id="IPR016732">
    <property type="entry name" value="UCP018688"/>
</dbReference>
<accession>A0A4R2S1I0</accession>
<protein>
    <recommendedName>
        <fullName evidence="1">Phosphatidylglycerol lysyltransferase C-terminal domain-containing protein</fullName>
    </recommendedName>
</protein>
<dbReference type="EMBL" id="SLXT01000006">
    <property type="protein sequence ID" value="TCP65195.1"/>
    <property type="molecule type" value="Genomic_DNA"/>
</dbReference>